<dbReference type="PROSITE" id="PS51387">
    <property type="entry name" value="FAD_PCMH"/>
    <property type="match status" value="1"/>
</dbReference>
<keyword evidence="1" id="KW-0285">Flavoprotein</keyword>
<dbReference type="Gene3D" id="3.30.465.10">
    <property type="match status" value="1"/>
</dbReference>
<keyword evidence="1" id="KW-0274">FAD</keyword>
<dbReference type="RefSeq" id="WP_092384181.1">
    <property type="nucleotide sequence ID" value="NZ_LT629787.1"/>
</dbReference>
<proteinExistence type="predicted"/>
<protein>
    <submittedName>
        <fullName evidence="3">FAD/FMN-containing dehydrogenase</fullName>
    </submittedName>
</protein>
<accession>A0A1H2EGB5</accession>
<dbReference type="SUPFAM" id="SSF56176">
    <property type="entry name" value="FAD-binding/transporter-associated domain-like"/>
    <property type="match status" value="1"/>
</dbReference>
<dbReference type="InterPro" id="IPR016166">
    <property type="entry name" value="FAD-bd_PCMH"/>
</dbReference>
<dbReference type="InterPro" id="IPR006094">
    <property type="entry name" value="Oxid_FAD_bind_N"/>
</dbReference>
<dbReference type="AlphaFoldDB" id="A0A1H2EGB5"/>
<feature type="domain" description="FAD-binding PCMH-type" evidence="2">
    <location>
        <begin position="15"/>
        <end position="180"/>
    </location>
</feature>
<dbReference type="InterPro" id="IPR010031">
    <property type="entry name" value="FAD_lactone_oxidase-like"/>
</dbReference>
<reference evidence="4" key="1">
    <citation type="submission" date="2016-10" db="EMBL/GenBank/DDBJ databases">
        <authorList>
            <person name="Varghese N."/>
            <person name="Submissions S."/>
        </authorList>
    </citation>
    <scope>NUCLEOTIDE SEQUENCE [LARGE SCALE GENOMIC DNA]</scope>
    <source>
        <strain evidence="4">CECT 8338</strain>
    </source>
</reference>
<sequence>MRRLLPWGRYPKHPQQPHPVSWRSEVPALLQRLQQQAGTTLPWGNGRSYGDSCLAVSDHVCNLRPLDRFISVDWSGGTLLAEAGVTLDEVLRLAIPHGWFLPVTPGTRFVTLGGAVANDVHGKNHHRRGTFGCHVQGFELLRSDGSLQWITPGSELFAATVGGLGLTGIITRIAVQLMPVNSSQVMQTRQRFAGIDDFFALSDELDAQHEYSVAWVDCCARGTRLGRGVYMVADHADYGELATERLSRFSVPVTPPLSLINRLSLRAFNAAYWRAAPASPQRARCGYGPFFYPLDGIRQWNRIYGPAGFQQYQCVLPEGVAREALSELLALIAAADTGSFLAVLKRCGEQGSPGWLSFPLSGVSLALDFPQQAARLNPLFQRMDALVHEAGGRLYPAKDAHMRGEDFRQAYPQWQRVEALRDPAIQSRFWQRVTT</sequence>
<evidence type="ECO:0000259" key="2">
    <source>
        <dbReference type="PROSITE" id="PS51387"/>
    </source>
</evidence>
<dbReference type="PANTHER" id="PTHR43762">
    <property type="entry name" value="L-GULONOLACTONE OXIDASE"/>
    <property type="match status" value="1"/>
</dbReference>
<name>A0A1H2EGB5_9GAMM</name>
<organism evidence="3 4">
    <name type="scientific">Halopseudomonas salegens</name>
    <dbReference type="NCBI Taxonomy" id="1434072"/>
    <lineage>
        <taxon>Bacteria</taxon>
        <taxon>Pseudomonadati</taxon>
        <taxon>Pseudomonadota</taxon>
        <taxon>Gammaproteobacteria</taxon>
        <taxon>Pseudomonadales</taxon>
        <taxon>Pseudomonadaceae</taxon>
        <taxon>Halopseudomonas</taxon>
    </lineage>
</organism>
<dbReference type="Proteomes" id="UP000243924">
    <property type="component" value="Chromosome I"/>
</dbReference>
<dbReference type="InterPro" id="IPR016169">
    <property type="entry name" value="FAD-bd_PCMH_sub2"/>
</dbReference>
<evidence type="ECO:0000313" key="4">
    <source>
        <dbReference type="Proteomes" id="UP000243924"/>
    </source>
</evidence>
<dbReference type="EMBL" id="LT629787">
    <property type="protein sequence ID" value="SDT94131.1"/>
    <property type="molecule type" value="Genomic_DNA"/>
</dbReference>
<dbReference type="OrthoDB" id="143770at2"/>
<gene>
    <name evidence="3" type="ORF">SAMN05216210_0694</name>
</gene>
<evidence type="ECO:0000313" key="3">
    <source>
        <dbReference type="EMBL" id="SDT94131.1"/>
    </source>
</evidence>
<dbReference type="Pfam" id="PF01565">
    <property type="entry name" value="FAD_binding_4"/>
    <property type="match status" value="1"/>
</dbReference>
<evidence type="ECO:0000256" key="1">
    <source>
        <dbReference type="ARBA" id="ARBA00022827"/>
    </source>
</evidence>
<dbReference type="GO" id="GO:0071949">
    <property type="term" value="F:FAD binding"/>
    <property type="evidence" value="ECO:0007669"/>
    <property type="project" value="InterPro"/>
</dbReference>
<dbReference type="GO" id="GO:0016899">
    <property type="term" value="F:oxidoreductase activity, acting on the CH-OH group of donors, oxygen as acceptor"/>
    <property type="evidence" value="ECO:0007669"/>
    <property type="project" value="InterPro"/>
</dbReference>
<dbReference type="STRING" id="1434072.SAMN05216210_0694"/>
<dbReference type="PANTHER" id="PTHR43762:SF1">
    <property type="entry name" value="D-ARABINONO-1,4-LACTONE OXIDASE"/>
    <property type="match status" value="1"/>
</dbReference>
<dbReference type="InterPro" id="IPR036318">
    <property type="entry name" value="FAD-bd_PCMH-like_sf"/>
</dbReference>
<keyword evidence="4" id="KW-1185">Reference proteome</keyword>